<organism evidence="9 10">
    <name type="scientific">Cucumis melo</name>
    <name type="common">Muskmelon</name>
    <dbReference type="NCBI Taxonomy" id="3656"/>
    <lineage>
        <taxon>Eukaryota</taxon>
        <taxon>Viridiplantae</taxon>
        <taxon>Streptophyta</taxon>
        <taxon>Embryophyta</taxon>
        <taxon>Tracheophyta</taxon>
        <taxon>Spermatophyta</taxon>
        <taxon>Magnoliopsida</taxon>
        <taxon>eudicotyledons</taxon>
        <taxon>Gunneridae</taxon>
        <taxon>Pentapetalae</taxon>
        <taxon>rosids</taxon>
        <taxon>fabids</taxon>
        <taxon>Cucurbitales</taxon>
        <taxon>Cucurbitaceae</taxon>
        <taxon>Benincaseae</taxon>
        <taxon>Cucumis</taxon>
    </lineage>
</organism>
<keyword evidence="7" id="KW-0539">Nucleus</keyword>
<gene>
    <name evidence="10" type="primary">LOC103495148</name>
</gene>
<keyword evidence="3" id="KW-0507">mRNA processing</keyword>
<keyword evidence="5" id="KW-0694">RNA-binding</keyword>
<protein>
    <submittedName>
        <fullName evidence="10">Small nuclear ribonucleoprotein E-like</fullName>
    </submittedName>
</protein>
<evidence type="ECO:0000256" key="5">
    <source>
        <dbReference type="ARBA" id="ARBA00022884"/>
    </source>
</evidence>
<evidence type="ECO:0000256" key="2">
    <source>
        <dbReference type="ARBA" id="ARBA00006850"/>
    </source>
</evidence>
<evidence type="ECO:0000256" key="7">
    <source>
        <dbReference type="ARBA" id="ARBA00023242"/>
    </source>
</evidence>
<reference evidence="10" key="1">
    <citation type="submission" date="2025-08" db="UniProtKB">
        <authorList>
            <consortium name="RefSeq"/>
        </authorList>
    </citation>
    <scope>IDENTIFICATION</scope>
    <source>
        <tissue evidence="10">Stem</tissue>
    </source>
</reference>
<dbReference type="GeneID" id="103495148"/>
<accession>A0ABM3L935</accession>
<evidence type="ECO:0000313" key="9">
    <source>
        <dbReference type="Proteomes" id="UP001652600"/>
    </source>
</evidence>
<dbReference type="RefSeq" id="XP_050946544.1">
    <property type="nucleotide sequence ID" value="XM_051090587.1"/>
</dbReference>
<keyword evidence="4" id="KW-0747">Spliceosome</keyword>
<dbReference type="InterPro" id="IPR027078">
    <property type="entry name" value="snRNP-E"/>
</dbReference>
<feature type="non-terminal residue" evidence="10">
    <location>
        <position position="1"/>
    </location>
</feature>
<dbReference type="PANTHER" id="PTHR11193">
    <property type="entry name" value="SMALL NUCLEAR RIBONUCLEOPROTEIN E"/>
    <property type="match status" value="1"/>
</dbReference>
<dbReference type="Proteomes" id="UP001652600">
    <property type="component" value="Chromosome 10"/>
</dbReference>
<evidence type="ECO:0000256" key="1">
    <source>
        <dbReference type="ARBA" id="ARBA00004123"/>
    </source>
</evidence>
<dbReference type="Gene3D" id="2.30.30.100">
    <property type="match status" value="1"/>
</dbReference>
<evidence type="ECO:0000256" key="4">
    <source>
        <dbReference type="ARBA" id="ARBA00022728"/>
    </source>
</evidence>
<evidence type="ECO:0000256" key="3">
    <source>
        <dbReference type="ARBA" id="ARBA00022664"/>
    </source>
</evidence>
<sequence>TSPTLVTPFAPPLLDFADSNINFTTKNTYFTFRCQTLTPLKNLIFRFLQSKARIRIWLFEQKDLRIEGRIINLAKLII</sequence>
<evidence type="ECO:0000313" key="10">
    <source>
        <dbReference type="RefSeq" id="XP_050946544.1"/>
    </source>
</evidence>
<keyword evidence="6" id="KW-0508">mRNA splicing</keyword>
<keyword evidence="8" id="KW-0687">Ribonucleoprotein</keyword>
<proteinExistence type="inferred from homology"/>
<comment type="similarity">
    <text evidence="2">Belongs to the snRNP Sm proteins family.</text>
</comment>
<comment type="subcellular location">
    <subcellularLocation>
        <location evidence="1">Nucleus</location>
    </subcellularLocation>
</comment>
<name>A0ABM3L935_CUCME</name>
<evidence type="ECO:0000256" key="6">
    <source>
        <dbReference type="ARBA" id="ARBA00023187"/>
    </source>
</evidence>
<keyword evidence="9" id="KW-1185">Reference proteome</keyword>
<evidence type="ECO:0000256" key="8">
    <source>
        <dbReference type="ARBA" id="ARBA00023274"/>
    </source>
</evidence>